<sequence>MDFSYVASEDKIRKAYEDGEFKELPGLGKPLVLEDLSAVPEELRMAYKMLKNGGYNPDEYKLKSEIKTIEDLIKVSKDEHQIDIFKKQLNEKTIRLNSMIKKRQINHSAAFKDYGNKIYDRFK</sequence>
<comment type="caution">
    <text evidence="2">The sequence shown here is derived from an EMBL/GenBank/DDBJ whole genome shotgun (WGS) entry which is preliminary data.</text>
</comment>
<proteinExistence type="predicted"/>
<dbReference type="PANTHER" id="PTHR39158:SF1">
    <property type="entry name" value="DNAJ HOMOLOG SUBFAMILY C MEMBER 28"/>
    <property type="match status" value="1"/>
</dbReference>
<accession>A0A6M0QDS5</accession>
<protein>
    <submittedName>
        <fullName evidence="2">DUF1992 domain-containing protein</fullName>
    </submittedName>
</protein>
<dbReference type="EMBL" id="JAAIWM010000006">
    <property type="protein sequence ID" value="NEY73298.1"/>
    <property type="molecule type" value="Genomic_DNA"/>
</dbReference>
<dbReference type="Pfam" id="PF09350">
    <property type="entry name" value="DJC28_CD"/>
    <property type="match status" value="1"/>
</dbReference>
<dbReference type="InterPro" id="IPR018961">
    <property type="entry name" value="DnaJ_homolog_subfam-C_membr-28"/>
</dbReference>
<name>A0A6M0QDS5_9BACI</name>
<dbReference type="PANTHER" id="PTHR39158">
    <property type="entry name" value="OS08G0560600 PROTEIN"/>
    <property type="match status" value="1"/>
</dbReference>
<dbReference type="AlphaFoldDB" id="A0A6M0QDS5"/>
<feature type="domain" description="DnaJ homologue subfamily C member 28 conserved" evidence="1">
    <location>
        <begin position="9"/>
        <end position="73"/>
    </location>
</feature>
<keyword evidence="3" id="KW-1185">Reference proteome</keyword>
<evidence type="ECO:0000313" key="2">
    <source>
        <dbReference type="EMBL" id="NEY73298.1"/>
    </source>
</evidence>
<gene>
    <name evidence="2" type="ORF">G4D63_16310</name>
</gene>
<evidence type="ECO:0000259" key="1">
    <source>
        <dbReference type="Pfam" id="PF09350"/>
    </source>
</evidence>
<dbReference type="InterPro" id="IPR052573">
    <property type="entry name" value="DnaJ_C_subfamily_28"/>
</dbReference>
<organism evidence="2 3">
    <name type="scientific">Bacillus mesophilus</name>
    <dbReference type="NCBI Taxonomy" id="1808955"/>
    <lineage>
        <taxon>Bacteria</taxon>
        <taxon>Bacillati</taxon>
        <taxon>Bacillota</taxon>
        <taxon>Bacilli</taxon>
        <taxon>Bacillales</taxon>
        <taxon>Bacillaceae</taxon>
        <taxon>Bacillus</taxon>
    </lineage>
</organism>
<reference evidence="2 3" key="1">
    <citation type="submission" date="2020-02" db="EMBL/GenBank/DDBJ databases">
        <title>Bacillus aquiflavi sp. nov., isolated from yellow water of strong flavor Chinese baijiu in Yibin region of China.</title>
        <authorList>
            <person name="Xie J."/>
        </authorList>
    </citation>
    <scope>NUCLEOTIDE SEQUENCE [LARGE SCALE GENOMIC DNA]</scope>
    <source>
        <strain evidence="2 3">SA4</strain>
    </source>
</reference>
<dbReference type="Proteomes" id="UP000481043">
    <property type="component" value="Unassembled WGS sequence"/>
</dbReference>
<evidence type="ECO:0000313" key="3">
    <source>
        <dbReference type="Proteomes" id="UP000481043"/>
    </source>
</evidence>